<accession>A0A7W0CRV9</accession>
<feature type="compositionally biased region" description="Polar residues" evidence="1">
    <location>
        <begin position="74"/>
        <end position="97"/>
    </location>
</feature>
<name>A0A7W0CRV9_9ACTN</name>
<dbReference type="AlphaFoldDB" id="A0A7W0CRV9"/>
<protein>
    <submittedName>
        <fullName evidence="3">Uncharacterized protein</fullName>
    </submittedName>
</protein>
<evidence type="ECO:0000313" key="4">
    <source>
        <dbReference type="Proteomes" id="UP000530928"/>
    </source>
</evidence>
<dbReference type="RefSeq" id="WP_181614791.1">
    <property type="nucleotide sequence ID" value="NZ_BAABAM010000007.1"/>
</dbReference>
<evidence type="ECO:0000313" key="3">
    <source>
        <dbReference type="EMBL" id="MBA2896054.1"/>
    </source>
</evidence>
<evidence type="ECO:0000256" key="1">
    <source>
        <dbReference type="SAM" id="MobiDB-lite"/>
    </source>
</evidence>
<feature type="signal peptide" evidence="2">
    <location>
        <begin position="1"/>
        <end position="24"/>
    </location>
</feature>
<feature type="region of interest" description="Disordered" evidence="1">
    <location>
        <begin position="253"/>
        <end position="281"/>
    </location>
</feature>
<feature type="compositionally biased region" description="Basic residues" evidence="1">
    <location>
        <begin position="272"/>
        <end position="281"/>
    </location>
</feature>
<feature type="chain" id="PRO_5030925071" evidence="2">
    <location>
        <begin position="25"/>
        <end position="281"/>
    </location>
</feature>
<proteinExistence type="predicted"/>
<reference evidence="3 4" key="1">
    <citation type="submission" date="2020-07" db="EMBL/GenBank/DDBJ databases">
        <title>Genomic Encyclopedia of Type Strains, Phase IV (KMG-IV): sequencing the most valuable type-strain genomes for metagenomic binning, comparative biology and taxonomic classification.</title>
        <authorList>
            <person name="Goeker M."/>
        </authorList>
    </citation>
    <scope>NUCLEOTIDE SEQUENCE [LARGE SCALE GENOMIC DNA]</scope>
    <source>
        <strain evidence="3 4">DSM 45533</strain>
    </source>
</reference>
<comment type="caution">
    <text evidence="3">The sequence shown here is derived from an EMBL/GenBank/DDBJ whole genome shotgun (WGS) entry which is preliminary data.</text>
</comment>
<keyword evidence="4" id="KW-1185">Reference proteome</keyword>
<dbReference type="Proteomes" id="UP000530928">
    <property type="component" value="Unassembled WGS sequence"/>
</dbReference>
<feature type="region of interest" description="Disordered" evidence="1">
    <location>
        <begin position="131"/>
        <end position="178"/>
    </location>
</feature>
<sequence>MRRTAGVLALALAAITLGATPAVASSPDCEQGGGLLGSVTGGLCELVDGVTDTVDSLTGDSLDPVTDTLDETGETVNDTLGETVPTGTPEPSATPGQKQPGPGASEEPGGLLPTVLDDVCLPVLACKDQGVLPSLTGRPTPSPSGKPRPAAESSPGATEPGAAKLMPSAPQTPPVSEPYLMNTTEHTIEPPPADPEHSGVELLLPFPLIEHLARPLNDRQVVRPSERSSDIVGTALTAALLGSAALATHIAQKRRRREEEPASIPFEPIRVGGRHRLAGEA</sequence>
<keyword evidence="2" id="KW-0732">Signal</keyword>
<evidence type="ECO:0000256" key="2">
    <source>
        <dbReference type="SAM" id="SignalP"/>
    </source>
</evidence>
<organism evidence="3 4">
    <name type="scientific">Nonomuraea soli</name>
    <dbReference type="NCBI Taxonomy" id="1032476"/>
    <lineage>
        <taxon>Bacteria</taxon>
        <taxon>Bacillati</taxon>
        <taxon>Actinomycetota</taxon>
        <taxon>Actinomycetes</taxon>
        <taxon>Streptosporangiales</taxon>
        <taxon>Streptosporangiaceae</taxon>
        <taxon>Nonomuraea</taxon>
    </lineage>
</organism>
<feature type="region of interest" description="Disordered" evidence="1">
    <location>
        <begin position="55"/>
        <end position="113"/>
    </location>
</feature>
<gene>
    <name evidence="3" type="ORF">HNR30_007445</name>
</gene>
<dbReference type="EMBL" id="JACDUR010000008">
    <property type="protein sequence ID" value="MBA2896054.1"/>
    <property type="molecule type" value="Genomic_DNA"/>
</dbReference>